<dbReference type="GO" id="GO:0016787">
    <property type="term" value="F:hydrolase activity"/>
    <property type="evidence" value="ECO:0007669"/>
    <property type="project" value="UniProtKB-KW"/>
</dbReference>
<evidence type="ECO:0000256" key="1">
    <source>
        <dbReference type="SAM" id="MobiDB-lite"/>
    </source>
</evidence>
<feature type="domain" description="DUF1023" evidence="2">
    <location>
        <begin position="287"/>
        <end position="452"/>
    </location>
</feature>
<evidence type="ECO:0000313" key="3">
    <source>
        <dbReference type="EMBL" id="MEQ3554676.1"/>
    </source>
</evidence>
<keyword evidence="3" id="KW-0378">Hydrolase</keyword>
<evidence type="ECO:0000259" key="2">
    <source>
        <dbReference type="Pfam" id="PF06259"/>
    </source>
</evidence>
<dbReference type="InterPro" id="IPR029058">
    <property type="entry name" value="AB_hydrolase_fold"/>
</dbReference>
<dbReference type="EMBL" id="JBEDNQ010000016">
    <property type="protein sequence ID" value="MEQ3554676.1"/>
    <property type="molecule type" value="Genomic_DNA"/>
</dbReference>
<dbReference type="SUPFAM" id="SSF53474">
    <property type="entry name" value="alpha/beta-Hydrolases"/>
    <property type="match status" value="1"/>
</dbReference>
<comment type="caution">
    <text evidence="3">The sequence shown here is derived from an EMBL/GenBank/DDBJ whole genome shotgun (WGS) entry which is preliminary data.</text>
</comment>
<dbReference type="RefSeq" id="WP_349301746.1">
    <property type="nucleotide sequence ID" value="NZ_JBEDNQ010000016.1"/>
</dbReference>
<evidence type="ECO:0000313" key="4">
    <source>
        <dbReference type="Proteomes" id="UP001494902"/>
    </source>
</evidence>
<name>A0ABV1KKF7_9PSEU</name>
<dbReference type="InterPro" id="IPR010427">
    <property type="entry name" value="DUF1023"/>
</dbReference>
<reference evidence="3 4" key="1">
    <citation type="submission" date="2024-03" db="EMBL/GenBank/DDBJ databases">
        <title>Draft genome sequence of Pseudonocardia nematodicida JCM 31783.</title>
        <authorList>
            <person name="Butdee W."/>
            <person name="Duangmal K."/>
        </authorList>
    </citation>
    <scope>NUCLEOTIDE SEQUENCE [LARGE SCALE GENOMIC DNA]</scope>
    <source>
        <strain evidence="3 4">JCM 31783</strain>
    </source>
</reference>
<protein>
    <submittedName>
        <fullName evidence="3">Alpha/beta hydrolase</fullName>
    </submittedName>
</protein>
<gene>
    <name evidence="3" type="ORF">WIS52_29780</name>
</gene>
<keyword evidence="4" id="KW-1185">Reference proteome</keyword>
<dbReference type="Proteomes" id="UP001494902">
    <property type="component" value="Unassembled WGS sequence"/>
</dbReference>
<dbReference type="Pfam" id="PF06259">
    <property type="entry name" value="Abhydrolase_8"/>
    <property type="match status" value="1"/>
</dbReference>
<feature type="compositionally biased region" description="Low complexity" evidence="1">
    <location>
        <begin position="496"/>
        <end position="507"/>
    </location>
</feature>
<sequence>MPALPDLVRAAPGLWLQRAAVWAALGETLDARADRLGRDGAAALPANWSGADAERARTAHTELRRRLRADAEAAARAAEVLGRHAGEVLEVQRQLVAAARAVRYPFYADLMTGTVLRVPGGPWAISLQTVAAAGMLALHAVVAARFARAVEAAVGVAARSDAATAAALRSLIPGGGETAGAGDPPVGPAAVRTWWADLSPDERDQLVRSRPQLVGGTDGIPVADRDRANRIRLDAERVQLRGLAARRRSTGDVDGASRAEAALAGLDAVAGRRDAGGAFLLDVAAGTGSGRVVLAVGDPERAAHVVTHVPGTAAGWASVPLDLRRVEATRDAARDAAAADDDVAAVLWTGYDAPTSLPDAGYGGSAAAGADALREFQEGLRAGHHGPVHLTVVGHSYGSTVTGRAAGPGVAADDVVFVGSPGAGVRHASELGLPADRVWATSAPGDPISRVPGPGLFGTSRGLHESGLAYGGNPASPAFGGRVFGSDPAVDDAHAGARAPASAGADAATKESLDSTHGGYWDPGTRSLRTLGKIVAGVTG</sequence>
<accession>A0ABV1KKF7</accession>
<organism evidence="3 4">
    <name type="scientific">Pseudonocardia nematodicida</name>
    <dbReference type="NCBI Taxonomy" id="1206997"/>
    <lineage>
        <taxon>Bacteria</taxon>
        <taxon>Bacillati</taxon>
        <taxon>Actinomycetota</taxon>
        <taxon>Actinomycetes</taxon>
        <taxon>Pseudonocardiales</taxon>
        <taxon>Pseudonocardiaceae</taxon>
        <taxon>Pseudonocardia</taxon>
    </lineage>
</organism>
<feature type="region of interest" description="Disordered" evidence="1">
    <location>
        <begin position="491"/>
        <end position="521"/>
    </location>
</feature>
<proteinExistence type="predicted"/>